<dbReference type="PRINTS" id="PR01790">
    <property type="entry name" value="SMP30FAMILY"/>
</dbReference>
<dbReference type="Pfam" id="PF08450">
    <property type="entry name" value="SGL"/>
    <property type="match status" value="1"/>
</dbReference>
<dbReference type="Gene3D" id="2.120.10.30">
    <property type="entry name" value="TolB, C-terminal domain"/>
    <property type="match status" value="1"/>
</dbReference>
<dbReference type="InterPro" id="IPR005511">
    <property type="entry name" value="SMP-30"/>
</dbReference>
<dbReference type="EMBL" id="JAQQFN010000007">
    <property type="protein sequence ID" value="MFL9883616.1"/>
    <property type="molecule type" value="Genomic_DNA"/>
</dbReference>
<feature type="domain" description="SMP-30/Gluconolactonase/LRE-like region" evidence="2">
    <location>
        <begin position="31"/>
        <end position="272"/>
    </location>
</feature>
<dbReference type="SMART" id="SM00135">
    <property type="entry name" value="LY"/>
    <property type="match status" value="3"/>
</dbReference>
<evidence type="ECO:0000313" key="3">
    <source>
        <dbReference type="EMBL" id="MFL9883616.1"/>
    </source>
</evidence>
<keyword evidence="4" id="KW-1185">Reference proteome</keyword>
<accession>A0ABW8ZKX2</accession>
<dbReference type="InterPro" id="IPR000033">
    <property type="entry name" value="LDLR_classB_rpt"/>
</dbReference>
<name>A0ABW8ZKX2_9BURK</name>
<dbReference type="PANTHER" id="PTHR10907:SF47">
    <property type="entry name" value="REGUCALCIN"/>
    <property type="match status" value="1"/>
</dbReference>
<gene>
    <name evidence="3" type="ORF">PQR66_11305</name>
</gene>
<comment type="similarity">
    <text evidence="1">Belongs to the SMP-30/CGR1 family.</text>
</comment>
<evidence type="ECO:0000313" key="4">
    <source>
        <dbReference type="Proteomes" id="UP001629249"/>
    </source>
</evidence>
<evidence type="ECO:0000259" key="2">
    <source>
        <dbReference type="Pfam" id="PF08450"/>
    </source>
</evidence>
<protein>
    <submittedName>
        <fullName evidence="3">SMP-30/gluconolactonase/LRE family protein</fullName>
    </submittedName>
</protein>
<proteinExistence type="inferred from homology"/>
<evidence type="ECO:0000256" key="1">
    <source>
        <dbReference type="ARBA" id="ARBA00008853"/>
    </source>
</evidence>
<dbReference type="InterPro" id="IPR013658">
    <property type="entry name" value="SGL"/>
</dbReference>
<dbReference type="SUPFAM" id="SSF63829">
    <property type="entry name" value="Calcium-dependent phosphotriesterase"/>
    <property type="match status" value="1"/>
</dbReference>
<dbReference type="Proteomes" id="UP001629249">
    <property type="component" value="Unassembled WGS sequence"/>
</dbReference>
<organism evidence="3 4">
    <name type="scientific">Paraburkholderia agricolaris</name>
    <dbReference type="NCBI Taxonomy" id="2152888"/>
    <lineage>
        <taxon>Bacteria</taxon>
        <taxon>Pseudomonadati</taxon>
        <taxon>Pseudomonadota</taxon>
        <taxon>Betaproteobacteria</taxon>
        <taxon>Burkholderiales</taxon>
        <taxon>Burkholderiaceae</taxon>
        <taxon>Paraburkholderia</taxon>
    </lineage>
</organism>
<sequence>MPRTVNQIADVFSAQEVQPEILCVGHSRAQLGEGPVWSPQERSLYWVDVALHVVHRIDRDNGHESAFALRDIVSVVTPSVSGDLLVATSGGLLMMDVASGRARQLSHPESGQTGKRYNDGKCDRLGRLWIGSMDINAAQNCGNLFRVCGDGICTQMDSGFTIPNGIGWSPDNRRMYFTDTGTATIYQYDFDLASGSISNRRPLIVFDEADGRPDGLTVDADGCLWVAMWDGWHIARISPDGRPMLRVRMPVPRPTSCCFGGEKLDTLFVTSAFIRLSQEQLHRAPLSGGVFAFCVPGVHGLPESPFAG</sequence>
<reference evidence="3 4" key="1">
    <citation type="journal article" date="2024" name="Chem. Sci.">
        <title>Discovery of megapolipeptins by genome mining of a Burkholderiales bacteria collection.</title>
        <authorList>
            <person name="Paulo B.S."/>
            <person name="Recchia M.J.J."/>
            <person name="Lee S."/>
            <person name="Fergusson C.H."/>
            <person name="Romanowski S.B."/>
            <person name="Hernandez A."/>
            <person name="Krull N."/>
            <person name="Liu D.Y."/>
            <person name="Cavanagh H."/>
            <person name="Bos A."/>
            <person name="Gray C.A."/>
            <person name="Murphy B.T."/>
            <person name="Linington R.G."/>
            <person name="Eustaquio A.S."/>
        </authorList>
    </citation>
    <scope>NUCLEOTIDE SEQUENCE [LARGE SCALE GENOMIC DNA]</scope>
    <source>
        <strain evidence="3 4">RL16-012-BIC-B</strain>
    </source>
</reference>
<dbReference type="RefSeq" id="WP_408332365.1">
    <property type="nucleotide sequence ID" value="NZ_JAQQFH010000028.1"/>
</dbReference>
<dbReference type="PANTHER" id="PTHR10907">
    <property type="entry name" value="REGUCALCIN"/>
    <property type="match status" value="1"/>
</dbReference>
<comment type="caution">
    <text evidence="3">The sequence shown here is derived from an EMBL/GenBank/DDBJ whole genome shotgun (WGS) entry which is preliminary data.</text>
</comment>
<dbReference type="InterPro" id="IPR011042">
    <property type="entry name" value="6-blade_b-propeller_TolB-like"/>
</dbReference>